<protein>
    <submittedName>
        <fullName evidence="1">11670_t:CDS:1</fullName>
    </submittedName>
</protein>
<sequence length="72" mass="8159">SGLNPYEPCSSISHVSEKYESTLDFLMTWGRSPGETLKYSIKKNRNYSSPIGSRILSILESMGYETDACYRL</sequence>
<comment type="caution">
    <text evidence="1">The sequence shown here is derived from an EMBL/GenBank/DDBJ whole genome shotgun (WGS) entry which is preliminary data.</text>
</comment>
<feature type="non-terminal residue" evidence="1">
    <location>
        <position position="1"/>
    </location>
</feature>
<dbReference type="OrthoDB" id="5759710at2759"/>
<evidence type="ECO:0000313" key="2">
    <source>
        <dbReference type="Proteomes" id="UP000789706"/>
    </source>
</evidence>
<name>A0A9N9H4K4_9GLOM</name>
<dbReference type="EMBL" id="CAJVPK010007787">
    <property type="protein sequence ID" value="CAG8658011.1"/>
    <property type="molecule type" value="Genomic_DNA"/>
</dbReference>
<dbReference type="AlphaFoldDB" id="A0A9N9H4K4"/>
<organism evidence="1 2">
    <name type="scientific">Diversispora eburnea</name>
    <dbReference type="NCBI Taxonomy" id="1213867"/>
    <lineage>
        <taxon>Eukaryota</taxon>
        <taxon>Fungi</taxon>
        <taxon>Fungi incertae sedis</taxon>
        <taxon>Mucoromycota</taxon>
        <taxon>Glomeromycotina</taxon>
        <taxon>Glomeromycetes</taxon>
        <taxon>Diversisporales</taxon>
        <taxon>Diversisporaceae</taxon>
        <taxon>Diversispora</taxon>
    </lineage>
</organism>
<reference evidence="1" key="1">
    <citation type="submission" date="2021-06" db="EMBL/GenBank/DDBJ databases">
        <authorList>
            <person name="Kallberg Y."/>
            <person name="Tangrot J."/>
            <person name="Rosling A."/>
        </authorList>
    </citation>
    <scope>NUCLEOTIDE SEQUENCE</scope>
    <source>
        <strain evidence="1">AZ414A</strain>
    </source>
</reference>
<evidence type="ECO:0000313" key="1">
    <source>
        <dbReference type="EMBL" id="CAG8658011.1"/>
    </source>
</evidence>
<dbReference type="Proteomes" id="UP000789706">
    <property type="component" value="Unassembled WGS sequence"/>
</dbReference>
<keyword evidence="2" id="KW-1185">Reference proteome</keyword>
<accession>A0A9N9H4K4</accession>
<proteinExistence type="predicted"/>
<gene>
    <name evidence="1" type="ORF">DEBURN_LOCUS11669</name>
</gene>